<accession>A0A134BEK4</accession>
<comment type="caution">
    <text evidence="2">The sequence shown here is derived from an EMBL/GenBank/DDBJ whole genome shotgun (WGS) entry which is preliminary data.</text>
</comment>
<evidence type="ECO:0000313" key="2">
    <source>
        <dbReference type="EMBL" id="KXB78300.1"/>
    </source>
</evidence>
<name>A0A134BEK4_9BACT</name>
<gene>
    <name evidence="2" type="ORF">HMPREF1860_01001</name>
</gene>
<proteinExistence type="predicted"/>
<reference evidence="2 3" key="1">
    <citation type="submission" date="2016-01" db="EMBL/GenBank/DDBJ databases">
        <authorList>
            <person name="Oliw E.H."/>
        </authorList>
    </citation>
    <scope>NUCLEOTIDE SEQUENCE [LARGE SCALE GENOMIC DNA]</scope>
    <source>
        <strain evidence="2 3">DNF00307</strain>
    </source>
</reference>
<organism evidence="2">
    <name type="scientific">Prevotella amnii</name>
    <dbReference type="NCBI Taxonomy" id="419005"/>
    <lineage>
        <taxon>Bacteria</taxon>
        <taxon>Pseudomonadati</taxon>
        <taxon>Bacteroidota</taxon>
        <taxon>Bacteroidia</taxon>
        <taxon>Bacteroidales</taxon>
        <taxon>Prevotellaceae</taxon>
        <taxon>Prevotella</taxon>
    </lineage>
</organism>
<feature type="compositionally biased region" description="Acidic residues" evidence="1">
    <location>
        <begin position="1014"/>
        <end position="1032"/>
    </location>
</feature>
<protein>
    <submittedName>
        <fullName evidence="2">Uncharacterized protein</fullName>
    </submittedName>
</protein>
<evidence type="ECO:0000256" key="1">
    <source>
        <dbReference type="SAM" id="MobiDB-lite"/>
    </source>
</evidence>
<sequence length="1075" mass="126073">MYFDFNGDKTATNIERASLSNFKVDFINSIVRCGERESEYSFYYDNTKISFESLETIIIPEEKKVIPEAKQESSEEDFSLDDIFDDEYEDDFDIDFDLFEDEGSTSLISTEFDIEILKENCDSLPKSIKDLFECFGKYKHRQYESITIDVFDLSLWVNQDELKNKYYGMNVEELKFLYDIFIMRKHYDQKGNVINYKPANDVISSKWALLLSKLSDSDLKVLLYSAPKLQPAFPKEFCKKNVGLLRNDYGMPDVEICKLHCLHKISNTNTVSGYKELKHRLFVYCHCGAKHLEGEGTPMCQMGKRRINNLEKRLDLQYENVIKQNVISQLTKTCDDANVVNEIKKATLDEFNCVGLFLENFYALRNDFLGYNVYEKTFESYEKLPKLYKDALMGALQNCVNESAILATKNEYLSPFLLGYQIEQLNGLILDSTKQQIRELVNEKFSNLDDLEDLNNAYKYGYITSKQYFKRYKQLTSEFNAYQFLKELSYYEIKDSPLTIQWYVASNLIKKLGYDSLNSYNYVKIDCYDAISNIQSLLKWLNNYGHLKDIVLKKAEEAICSVLSDDERWKLFEEKIAKSPGDVNIRKRLDIAYKKKYANKELFKHECFQDTMLSDVDKVKAPEVLLFIADNLDSRHQYLMQQKATGFLKLYLWQKQPSGKIDWDLVKSHFYEMSVEAQIRTLRYIFGQMTSEESSLVVDDLYSAFVETSTPACPAVCGVLFILKAKKGDINISITPTMLESVIGQDMKHRYNFLKDSKELFYPCNGYLAITRNQQDIEYQSFNGILEKEIKDDTSFYVITFHDTPVDLFGRTIEWLDSKEVDTAIQVLKRNCDVKIVNGKYYIPQSQEFFTKQFVIAYHIDDKCGFVSDKEKMIEQGYLPRNNAFQPLYTNYLRKYEDSDFYICRCGCFGCSDPNNRFPFYWCKKKICARRAHFFLPSSEWERFCFADFLFIALGQNPSERESVWLVNAEISQFICDYSRIFKYSERNISSTPLNVSEEKGTWDKNSSTYRDIYDDDEYNDEEYDDDDDDDYSHDYEEPTYDRYNGSYAQDEMGYSDDDIDTIFDGDPEAYWNID</sequence>
<dbReference type="PATRIC" id="fig|419005.5.peg.1008"/>
<dbReference type="Proteomes" id="UP000070531">
    <property type="component" value="Unassembled WGS sequence"/>
</dbReference>
<dbReference type="AlphaFoldDB" id="A0A134BEK4"/>
<dbReference type="EMBL" id="LSDL01000044">
    <property type="protein sequence ID" value="KXB78300.1"/>
    <property type="molecule type" value="Genomic_DNA"/>
</dbReference>
<feature type="region of interest" description="Disordered" evidence="1">
    <location>
        <begin position="1012"/>
        <end position="1059"/>
    </location>
</feature>
<evidence type="ECO:0000313" key="3">
    <source>
        <dbReference type="Proteomes" id="UP000070531"/>
    </source>
</evidence>